<protein>
    <recommendedName>
        <fullName evidence="1">DUF5641 domain-containing protein</fullName>
    </recommendedName>
</protein>
<keyword evidence="3" id="KW-1185">Reference proteome</keyword>
<proteinExistence type="predicted"/>
<feature type="domain" description="DUF5641" evidence="1">
    <location>
        <begin position="83"/>
        <end position="143"/>
    </location>
</feature>
<name>A0AAV6U4F2_9ARAC</name>
<gene>
    <name evidence="2" type="ORF">JTE90_011615</name>
</gene>
<organism evidence="2 3">
    <name type="scientific">Oedothorax gibbosus</name>
    <dbReference type="NCBI Taxonomy" id="931172"/>
    <lineage>
        <taxon>Eukaryota</taxon>
        <taxon>Metazoa</taxon>
        <taxon>Ecdysozoa</taxon>
        <taxon>Arthropoda</taxon>
        <taxon>Chelicerata</taxon>
        <taxon>Arachnida</taxon>
        <taxon>Araneae</taxon>
        <taxon>Araneomorphae</taxon>
        <taxon>Entelegynae</taxon>
        <taxon>Araneoidea</taxon>
        <taxon>Linyphiidae</taxon>
        <taxon>Erigoninae</taxon>
        <taxon>Oedothorax</taxon>
    </lineage>
</organism>
<accession>A0AAV6U4F2</accession>
<dbReference type="AlphaFoldDB" id="A0AAV6U4F2"/>
<dbReference type="InterPro" id="IPR040676">
    <property type="entry name" value="DUF5641"/>
</dbReference>
<dbReference type="EMBL" id="JAFNEN010000675">
    <property type="protein sequence ID" value="KAG8178688.1"/>
    <property type="molecule type" value="Genomic_DNA"/>
</dbReference>
<dbReference type="Pfam" id="PF18701">
    <property type="entry name" value="DUF5641"/>
    <property type="match status" value="1"/>
</dbReference>
<comment type="caution">
    <text evidence="2">The sequence shown here is derived from an EMBL/GenBank/DDBJ whole genome shotgun (WGS) entry which is preliminary data.</text>
</comment>
<evidence type="ECO:0000259" key="1">
    <source>
        <dbReference type="Pfam" id="PF18701"/>
    </source>
</evidence>
<evidence type="ECO:0000313" key="2">
    <source>
        <dbReference type="EMBL" id="KAG8178688.1"/>
    </source>
</evidence>
<reference evidence="2 3" key="1">
    <citation type="journal article" date="2022" name="Nat. Ecol. Evol.">
        <title>A masculinizing supergene underlies an exaggerated male reproductive morph in a spider.</title>
        <authorList>
            <person name="Hendrickx F."/>
            <person name="De Corte Z."/>
            <person name="Sonet G."/>
            <person name="Van Belleghem S.M."/>
            <person name="Kostlbacher S."/>
            <person name="Vangestel C."/>
        </authorList>
    </citation>
    <scope>NUCLEOTIDE SEQUENCE [LARGE SCALE GENOMIC DNA]</scope>
    <source>
        <strain evidence="2">W744_W776</strain>
    </source>
</reference>
<dbReference type="Proteomes" id="UP000827092">
    <property type="component" value="Unassembled WGS sequence"/>
</dbReference>
<evidence type="ECO:0000313" key="3">
    <source>
        <dbReference type="Proteomes" id="UP000827092"/>
    </source>
</evidence>
<sequence>MFTKACNQFEKVAKHLGLDERVEKLQVIEEKAKLMLACEESCKKHVFEEVDETKLEKKLDEMEAYLVRARVFKKKLEKLTLEQSFRPLKEGYIVLIGDDNKKKVLWTLGLVIEAQPGADGILRQVKLKTQQGELYRADQRLYHLEVSSKEDWSGTKTVNSDIPSVPFETLKEEIPCVPLETVIKVPVTTRSGRTVKVLNKLSL</sequence>